<name>A0A507E6N3_9FUNG</name>
<protein>
    <recommendedName>
        <fullName evidence="6">TauD/TfdA-like domain-containing protein</fullName>
    </recommendedName>
</protein>
<sequence>MTNDPPVELNSFPRRSVKEDDMFDSTKMNLLAGQKADPDKRSLLEAVTKRIDLSPIIGTELHGLQLSQLSEQQKEDLALFVSERGVVFFRDQDITLEQQQELGRSWGPLHVHPIGRKSDPKEDAQLFHTTKASKIHAGEGWHTDISFEKVPSSCAILKVVEVPPCGGDTIWASTYAAYDKLSPALREVIESLTALHNADQFLSAREDPTGQTFLRRDTVAFSIEHPVVRTHPITGWKILYVNKAFTKHIKGFTKAESGKHLRSICEHMLLNFLTDHIATSDDVKVRFRWEKNSVAIWDNRATQHLALWDYYPHNRQAQRVLVLGERPYRDPESKSQLEAGGALYQAPPLWLRDVDGAGSGYRWSL</sequence>
<dbReference type="InterPro" id="IPR051323">
    <property type="entry name" value="AtsK-like"/>
</dbReference>
<keyword evidence="3" id="KW-0223">Dioxygenase</keyword>
<comment type="similarity">
    <text evidence="1">Belongs to the TfdA dioxygenase family.</text>
</comment>
<evidence type="ECO:0000313" key="8">
    <source>
        <dbReference type="Proteomes" id="UP000318582"/>
    </source>
</evidence>
<evidence type="ECO:0000256" key="3">
    <source>
        <dbReference type="ARBA" id="ARBA00022964"/>
    </source>
</evidence>
<evidence type="ECO:0000313" key="7">
    <source>
        <dbReference type="EMBL" id="TPX59733.1"/>
    </source>
</evidence>
<reference evidence="7 8" key="1">
    <citation type="journal article" date="2019" name="Sci. Rep.">
        <title>Comparative genomics of chytrid fungi reveal insights into the obligate biotrophic and pathogenic lifestyle of Synchytrium endobioticum.</title>
        <authorList>
            <person name="van de Vossenberg B.T.L.H."/>
            <person name="Warris S."/>
            <person name="Nguyen H.D.T."/>
            <person name="van Gent-Pelzer M.P.E."/>
            <person name="Joly D.L."/>
            <person name="van de Geest H.C."/>
            <person name="Bonants P.J.M."/>
            <person name="Smith D.S."/>
            <person name="Levesque C.A."/>
            <person name="van der Lee T.A.J."/>
        </authorList>
    </citation>
    <scope>NUCLEOTIDE SEQUENCE [LARGE SCALE GENOMIC DNA]</scope>
    <source>
        <strain evidence="7 8">CBS 809.83</strain>
    </source>
</reference>
<evidence type="ECO:0000256" key="2">
    <source>
        <dbReference type="ARBA" id="ARBA00022723"/>
    </source>
</evidence>
<dbReference type="EMBL" id="QEAQ01000022">
    <property type="protein sequence ID" value="TPX59733.1"/>
    <property type="molecule type" value="Genomic_DNA"/>
</dbReference>
<dbReference type="SUPFAM" id="SSF51197">
    <property type="entry name" value="Clavaminate synthase-like"/>
    <property type="match status" value="1"/>
</dbReference>
<feature type="domain" description="TauD/TfdA-like" evidence="6">
    <location>
        <begin position="52"/>
        <end position="320"/>
    </location>
</feature>
<dbReference type="STRING" id="109895.A0A507E6N3"/>
<comment type="caution">
    <text evidence="7">The sequence shown here is derived from an EMBL/GenBank/DDBJ whole genome shotgun (WGS) entry which is preliminary data.</text>
</comment>
<evidence type="ECO:0000256" key="1">
    <source>
        <dbReference type="ARBA" id="ARBA00005896"/>
    </source>
</evidence>
<dbReference type="Pfam" id="PF02668">
    <property type="entry name" value="TauD"/>
    <property type="match status" value="1"/>
</dbReference>
<dbReference type="GO" id="GO:0046872">
    <property type="term" value="F:metal ion binding"/>
    <property type="evidence" value="ECO:0007669"/>
    <property type="project" value="UniProtKB-KW"/>
</dbReference>
<dbReference type="AlphaFoldDB" id="A0A507E6N3"/>
<keyword evidence="2" id="KW-0479">Metal-binding</keyword>
<keyword evidence="5" id="KW-0408">Iron</keyword>
<dbReference type="PANTHER" id="PTHR30468:SF10">
    <property type="entry name" value="TAUD_TFDA-LIKE DOMAIN-CONTAINING PROTEIN"/>
    <property type="match status" value="1"/>
</dbReference>
<keyword evidence="4" id="KW-0560">Oxidoreductase</keyword>
<evidence type="ECO:0000256" key="4">
    <source>
        <dbReference type="ARBA" id="ARBA00023002"/>
    </source>
</evidence>
<dbReference type="GO" id="GO:0016706">
    <property type="term" value="F:2-oxoglutarate-dependent dioxygenase activity"/>
    <property type="evidence" value="ECO:0007669"/>
    <property type="project" value="TreeGrafter"/>
</dbReference>
<evidence type="ECO:0000256" key="5">
    <source>
        <dbReference type="ARBA" id="ARBA00023004"/>
    </source>
</evidence>
<organism evidence="7 8">
    <name type="scientific">Powellomyces hirtus</name>
    <dbReference type="NCBI Taxonomy" id="109895"/>
    <lineage>
        <taxon>Eukaryota</taxon>
        <taxon>Fungi</taxon>
        <taxon>Fungi incertae sedis</taxon>
        <taxon>Chytridiomycota</taxon>
        <taxon>Chytridiomycota incertae sedis</taxon>
        <taxon>Chytridiomycetes</taxon>
        <taxon>Spizellomycetales</taxon>
        <taxon>Powellomycetaceae</taxon>
        <taxon>Powellomyces</taxon>
    </lineage>
</organism>
<proteinExistence type="inferred from homology"/>
<evidence type="ECO:0000259" key="6">
    <source>
        <dbReference type="Pfam" id="PF02668"/>
    </source>
</evidence>
<dbReference type="Proteomes" id="UP000318582">
    <property type="component" value="Unassembled WGS sequence"/>
</dbReference>
<keyword evidence="8" id="KW-1185">Reference proteome</keyword>
<dbReference type="InterPro" id="IPR003819">
    <property type="entry name" value="TauD/TfdA-like"/>
</dbReference>
<dbReference type="InterPro" id="IPR042098">
    <property type="entry name" value="TauD-like_sf"/>
</dbReference>
<accession>A0A507E6N3</accession>
<dbReference type="Gene3D" id="3.60.130.10">
    <property type="entry name" value="Clavaminate synthase-like"/>
    <property type="match status" value="1"/>
</dbReference>
<dbReference type="PANTHER" id="PTHR30468">
    <property type="entry name" value="ALPHA-KETOGLUTARATE-DEPENDENT SULFONATE DIOXYGENASE"/>
    <property type="match status" value="1"/>
</dbReference>
<dbReference type="GO" id="GO:0005737">
    <property type="term" value="C:cytoplasm"/>
    <property type="evidence" value="ECO:0007669"/>
    <property type="project" value="TreeGrafter"/>
</dbReference>
<gene>
    <name evidence="7" type="ORF">PhCBS80983_g02316</name>
</gene>